<name>A0ABT3KC93_9GAMM</name>
<dbReference type="PANTHER" id="PTHR36444:SF2">
    <property type="entry name" value="TRANSCRIPTIONAL REGULATOR PROTEIN YOBU-RELATED"/>
    <property type="match status" value="1"/>
</dbReference>
<dbReference type="InterPro" id="IPR053182">
    <property type="entry name" value="YobU-like_regulator"/>
</dbReference>
<evidence type="ECO:0000259" key="1">
    <source>
        <dbReference type="Pfam" id="PF14526"/>
    </source>
</evidence>
<dbReference type="SUPFAM" id="SSF55136">
    <property type="entry name" value="Probable bacterial effector-binding domain"/>
    <property type="match status" value="1"/>
</dbReference>
<feature type="domain" description="Integron-associated effector binding protein" evidence="1">
    <location>
        <begin position="16"/>
        <end position="79"/>
    </location>
</feature>
<dbReference type="Pfam" id="PF14526">
    <property type="entry name" value="Cass2"/>
    <property type="match status" value="1"/>
</dbReference>
<reference evidence="2" key="1">
    <citation type="submission" date="2022-11" db="EMBL/GenBank/DDBJ databases">
        <title>Marinomonas sp. nov., isolated from marine algae.</title>
        <authorList>
            <person name="Choi D.G."/>
            <person name="Kim J.M."/>
            <person name="Lee J.K."/>
            <person name="Baek J.H."/>
            <person name="Jeon C.O."/>
        </authorList>
    </citation>
    <scope>NUCLEOTIDE SEQUENCE</scope>
    <source>
        <strain evidence="2">KJ51-3</strain>
    </source>
</reference>
<dbReference type="RefSeq" id="WP_265217342.1">
    <property type="nucleotide sequence ID" value="NZ_JAPEUL010000004.1"/>
</dbReference>
<accession>A0ABT3KC93</accession>
<dbReference type="PANTHER" id="PTHR36444">
    <property type="entry name" value="TRANSCRIPTIONAL REGULATOR PROTEIN YOBU-RELATED"/>
    <property type="match status" value="1"/>
</dbReference>
<dbReference type="Gene3D" id="3.20.80.10">
    <property type="entry name" value="Regulatory factor, effector binding domain"/>
    <property type="match status" value="1"/>
</dbReference>
<sequence length="82" mass="9169">MLVGAKPDFVSSDIALETVSLPAGTYLVFSGEGQMPQVVVSVWEEIWAYFSRDNCPHQRAYTVDFECYTSEHSVEVYIALTS</sequence>
<dbReference type="InterPro" id="IPR029441">
    <property type="entry name" value="Cass2"/>
</dbReference>
<dbReference type="InterPro" id="IPR011256">
    <property type="entry name" value="Reg_factor_effector_dom_sf"/>
</dbReference>
<organism evidence="2 3">
    <name type="scientific">Marinomonas rhodophyticola</name>
    <dbReference type="NCBI Taxonomy" id="2992803"/>
    <lineage>
        <taxon>Bacteria</taxon>
        <taxon>Pseudomonadati</taxon>
        <taxon>Pseudomonadota</taxon>
        <taxon>Gammaproteobacteria</taxon>
        <taxon>Oceanospirillales</taxon>
        <taxon>Oceanospirillaceae</taxon>
        <taxon>Marinomonas</taxon>
    </lineage>
</organism>
<evidence type="ECO:0000313" key="2">
    <source>
        <dbReference type="EMBL" id="MCW4628168.1"/>
    </source>
</evidence>
<dbReference type="EMBL" id="JAPEUL010000004">
    <property type="protein sequence ID" value="MCW4628168.1"/>
    <property type="molecule type" value="Genomic_DNA"/>
</dbReference>
<evidence type="ECO:0000313" key="3">
    <source>
        <dbReference type="Proteomes" id="UP001431181"/>
    </source>
</evidence>
<keyword evidence="3" id="KW-1185">Reference proteome</keyword>
<dbReference type="Proteomes" id="UP001431181">
    <property type="component" value="Unassembled WGS sequence"/>
</dbReference>
<comment type="caution">
    <text evidence="2">The sequence shown here is derived from an EMBL/GenBank/DDBJ whole genome shotgun (WGS) entry which is preliminary data.</text>
</comment>
<protein>
    <submittedName>
        <fullName evidence="2">GyrI-like domain-containing protein</fullName>
    </submittedName>
</protein>
<gene>
    <name evidence="2" type="ORF">ONZ52_03715</name>
</gene>
<proteinExistence type="predicted"/>